<feature type="compositionally biased region" description="Acidic residues" evidence="1">
    <location>
        <begin position="273"/>
        <end position="286"/>
    </location>
</feature>
<keyword evidence="3" id="KW-1185">Reference proteome</keyword>
<evidence type="ECO:0000313" key="3">
    <source>
        <dbReference type="Proteomes" id="UP000239326"/>
    </source>
</evidence>
<dbReference type="EMBL" id="CP027670">
    <property type="protein sequence ID" value="AVO43463.1"/>
    <property type="molecule type" value="Genomic_DNA"/>
</dbReference>
<geneLocation type="plasmid" evidence="2 3">
    <name>unnamed1</name>
</geneLocation>
<sequence length="286" mass="30350">MADESTQVAKPPKAPKATSKALKSDAPTTTQPAAVASSNEASAAPANGANGPRPARKGRQGGPRSQAFLTYTATLNSFHAQTVFSRSFTVGDEALYTLSVILRVLAPESECTKVDELVNQQLSATQKVISDEAARLEKLAESFGVSGTGMSYSAPLSVSAKLTSPRAASWINLIRDYDQLVEKFDILWLSHVISDSEHSKGIFNVKRVLMRCANDLRSLAIRSMAAAQRNGEHNVPDPRAGTALSKDVAPVVNGEVQEAAPEPTQPAALDAVEVPDTEAEPEEVIA</sequence>
<accession>A0A2S0N668</accession>
<dbReference type="KEGG" id="simp:C6571_18735"/>
<dbReference type="Proteomes" id="UP000239326">
    <property type="component" value="Plasmid unnamed1"/>
</dbReference>
<dbReference type="AlphaFoldDB" id="A0A2S0N668"/>
<feature type="region of interest" description="Disordered" evidence="1">
    <location>
        <begin position="257"/>
        <end position="286"/>
    </location>
</feature>
<organism evidence="2 3">
    <name type="scientific">Simplicispira suum</name>
    <dbReference type="NCBI Taxonomy" id="2109915"/>
    <lineage>
        <taxon>Bacteria</taxon>
        <taxon>Pseudomonadati</taxon>
        <taxon>Pseudomonadota</taxon>
        <taxon>Betaproteobacteria</taxon>
        <taxon>Burkholderiales</taxon>
        <taxon>Comamonadaceae</taxon>
        <taxon>Simplicispira</taxon>
    </lineage>
</organism>
<evidence type="ECO:0000313" key="2">
    <source>
        <dbReference type="EMBL" id="AVO43463.1"/>
    </source>
</evidence>
<name>A0A2S0N668_9BURK</name>
<gene>
    <name evidence="2" type="ORF">C6571_18735</name>
</gene>
<feature type="region of interest" description="Disordered" evidence="1">
    <location>
        <begin position="1"/>
        <end position="64"/>
    </location>
</feature>
<feature type="compositionally biased region" description="Low complexity" evidence="1">
    <location>
        <begin position="32"/>
        <end position="53"/>
    </location>
</feature>
<protein>
    <recommendedName>
        <fullName evidence="4">DUF1845 domain-containing protein</fullName>
    </recommendedName>
</protein>
<dbReference type="RefSeq" id="WP_106448411.1">
    <property type="nucleotide sequence ID" value="NZ_CP027670.1"/>
</dbReference>
<proteinExistence type="predicted"/>
<evidence type="ECO:0000256" key="1">
    <source>
        <dbReference type="SAM" id="MobiDB-lite"/>
    </source>
</evidence>
<evidence type="ECO:0008006" key="4">
    <source>
        <dbReference type="Google" id="ProtNLM"/>
    </source>
</evidence>
<keyword evidence="2" id="KW-0614">Plasmid</keyword>
<reference evidence="2 3" key="1">
    <citation type="submission" date="2018-03" db="EMBL/GenBank/DDBJ databases">
        <title>Genome sequencing of Simplicispira sp.</title>
        <authorList>
            <person name="Kim S.-J."/>
            <person name="Heo J."/>
            <person name="Kwon S.-W."/>
        </authorList>
    </citation>
    <scope>NUCLEOTIDE SEQUENCE [LARGE SCALE GENOMIC DNA]</scope>
    <source>
        <strain evidence="2 3">SC1-8</strain>
        <plasmid evidence="2 3">unnamed1</plasmid>
    </source>
</reference>
<feature type="compositionally biased region" description="Low complexity" evidence="1">
    <location>
        <begin position="257"/>
        <end position="268"/>
    </location>
</feature>